<feature type="transmembrane region" description="Helical" evidence="7">
    <location>
        <begin position="161"/>
        <end position="184"/>
    </location>
</feature>
<evidence type="ECO:0000313" key="10">
    <source>
        <dbReference type="Proteomes" id="UP000193061"/>
    </source>
</evidence>
<evidence type="ECO:0000259" key="8">
    <source>
        <dbReference type="Pfam" id="PF04290"/>
    </source>
</evidence>
<evidence type="ECO:0000256" key="6">
    <source>
        <dbReference type="ARBA" id="ARBA00023136"/>
    </source>
</evidence>
<gene>
    <name evidence="9" type="ORF">ROA7450_02173</name>
</gene>
<comment type="function">
    <text evidence="7">Part of the tripartite ATP-independent periplasmic (TRAP) transport system.</text>
</comment>
<evidence type="ECO:0000256" key="3">
    <source>
        <dbReference type="ARBA" id="ARBA00022475"/>
    </source>
</evidence>
<keyword evidence="2 7" id="KW-0813">Transport</keyword>
<evidence type="ECO:0000256" key="1">
    <source>
        <dbReference type="ARBA" id="ARBA00004651"/>
    </source>
</evidence>
<evidence type="ECO:0000313" key="9">
    <source>
        <dbReference type="EMBL" id="SLN45194.1"/>
    </source>
</evidence>
<keyword evidence="7" id="KW-0997">Cell inner membrane</keyword>
<feature type="transmembrane region" description="Helical" evidence="7">
    <location>
        <begin position="40"/>
        <end position="65"/>
    </location>
</feature>
<organism evidence="9 10">
    <name type="scientific">Roseovarius albus</name>
    <dbReference type="NCBI Taxonomy" id="1247867"/>
    <lineage>
        <taxon>Bacteria</taxon>
        <taxon>Pseudomonadati</taxon>
        <taxon>Pseudomonadota</taxon>
        <taxon>Alphaproteobacteria</taxon>
        <taxon>Rhodobacterales</taxon>
        <taxon>Roseobacteraceae</taxon>
        <taxon>Roseovarius</taxon>
    </lineage>
</organism>
<feature type="domain" description="Tripartite ATP-independent periplasmic transporters DctQ component" evidence="8">
    <location>
        <begin position="57"/>
        <end position="186"/>
    </location>
</feature>
<dbReference type="GO" id="GO:0005886">
    <property type="term" value="C:plasma membrane"/>
    <property type="evidence" value="ECO:0007669"/>
    <property type="project" value="UniProtKB-SubCell"/>
</dbReference>
<dbReference type="AlphaFoldDB" id="A0A1X6ZA71"/>
<sequence length="204" mass="22831">MSKLEGENPTFFGYTVSDGRTKITDELPSIIGMPLKFVAFVMRLIVTFSGFLMAFTFGAVVVIRYGFGGDLFAYEEWLLAISIVGFFAGAVLASSRNLHINADILGIVIKDPKLVWWRGFIVLTIELLVILFLVYACYVSLADDFAFPRLRATPVLRIPFVSWRIAIMVAFSFMAMFTAAYLYVHIRKGLGLPLKSDMAKEADK</sequence>
<dbReference type="EMBL" id="FWFX01000006">
    <property type="protein sequence ID" value="SLN45194.1"/>
    <property type="molecule type" value="Genomic_DNA"/>
</dbReference>
<dbReference type="Proteomes" id="UP000193061">
    <property type="component" value="Unassembled WGS sequence"/>
</dbReference>
<dbReference type="Pfam" id="PF04290">
    <property type="entry name" value="DctQ"/>
    <property type="match status" value="1"/>
</dbReference>
<evidence type="ECO:0000256" key="2">
    <source>
        <dbReference type="ARBA" id="ARBA00022448"/>
    </source>
</evidence>
<evidence type="ECO:0000256" key="4">
    <source>
        <dbReference type="ARBA" id="ARBA00022692"/>
    </source>
</evidence>
<comment type="subunit">
    <text evidence="7">The complex comprises the extracytoplasmic solute receptor protein and the two transmembrane proteins.</text>
</comment>
<keyword evidence="4 7" id="KW-0812">Transmembrane</keyword>
<keyword evidence="5 7" id="KW-1133">Transmembrane helix</keyword>
<evidence type="ECO:0000256" key="5">
    <source>
        <dbReference type="ARBA" id="ARBA00022989"/>
    </source>
</evidence>
<accession>A0A1X6ZA71</accession>
<keyword evidence="3" id="KW-1003">Cell membrane</keyword>
<dbReference type="RefSeq" id="WP_085805699.1">
    <property type="nucleotide sequence ID" value="NZ_FWFX01000006.1"/>
</dbReference>
<comment type="similarity">
    <text evidence="7">Belongs to the TRAP transporter small permease family.</text>
</comment>
<reference evidence="9 10" key="1">
    <citation type="submission" date="2017-03" db="EMBL/GenBank/DDBJ databases">
        <authorList>
            <person name="Afonso C.L."/>
            <person name="Miller P.J."/>
            <person name="Scott M.A."/>
            <person name="Spackman E."/>
            <person name="Goraichik I."/>
            <person name="Dimitrov K.M."/>
            <person name="Suarez D.L."/>
            <person name="Swayne D.E."/>
        </authorList>
    </citation>
    <scope>NUCLEOTIDE SEQUENCE [LARGE SCALE GENOMIC DNA]</scope>
    <source>
        <strain evidence="9 10">CECT 7450</strain>
    </source>
</reference>
<dbReference type="GO" id="GO:0022857">
    <property type="term" value="F:transmembrane transporter activity"/>
    <property type="evidence" value="ECO:0007669"/>
    <property type="project" value="UniProtKB-UniRule"/>
</dbReference>
<name>A0A1X6ZA71_9RHOB</name>
<evidence type="ECO:0000256" key="7">
    <source>
        <dbReference type="RuleBase" id="RU369079"/>
    </source>
</evidence>
<feature type="transmembrane region" description="Helical" evidence="7">
    <location>
        <begin position="77"/>
        <end position="94"/>
    </location>
</feature>
<protein>
    <recommendedName>
        <fullName evidence="7">TRAP transporter small permease protein</fullName>
    </recommendedName>
</protein>
<keyword evidence="10" id="KW-1185">Reference proteome</keyword>
<proteinExistence type="inferred from homology"/>
<feature type="transmembrane region" description="Helical" evidence="7">
    <location>
        <begin position="115"/>
        <end position="141"/>
    </location>
</feature>
<dbReference type="OrthoDB" id="7837824at2"/>
<keyword evidence="6 7" id="KW-0472">Membrane</keyword>
<comment type="subcellular location">
    <subcellularLocation>
        <location evidence="7">Cell inner membrane</location>
        <topology evidence="7">Multi-pass membrane protein</topology>
    </subcellularLocation>
    <subcellularLocation>
        <location evidence="1">Cell membrane</location>
        <topology evidence="1">Multi-pass membrane protein</topology>
    </subcellularLocation>
</comment>
<dbReference type="InterPro" id="IPR055348">
    <property type="entry name" value="DctQ"/>
</dbReference>